<feature type="compositionally biased region" description="Basic and acidic residues" evidence="1">
    <location>
        <begin position="185"/>
        <end position="197"/>
    </location>
</feature>
<reference evidence="2 3" key="1">
    <citation type="submission" date="2018-06" db="EMBL/GenBank/DDBJ databases">
        <authorList>
            <consortium name="Pathogen Informatics"/>
            <person name="Doyle S."/>
        </authorList>
    </citation>
    <scope>NUCLEOTIDE SEQUENCE [LARGE SCALE GENOMIC DNA]</scope>
    <source>
        <strain evidence="2 3">NCTC13063</strain>
    </source>
</reference>
<dbReference type="AlphaFoldDB" id="A0AAQ1ZHY8"/>
<feature type="compositionally biased region" description="Basic and acidic residues" evidence="1">
    <location>
        <begin position="257"/>
        <end position="283"/>
    </location>
</feature>
<name>A0AAQ1ZHY8_9BACT</name>
<accession>A0AAQ1ZHY8</accession>
<evidence type="ECO:0000313" key="2">
    <source>
        <dbReference type="EMBL" id="SUB78835.1"/>
    </source>
</evidence>
<dbReference type="Proteomes" id="UP000255283">
    <property type="component" value="Unassembled WGS sequence"/>
</dbReference>
<comment type="caution">
    <text evidence="2">The sequence shown here is derived from an EMBL/GenBank/DDBJ whole genome shotgun (WGS) entry which is preliminary data.</text>
</comment>
<gene>
    <name evidence="2" type="ORF">NCTC13063_00081</name>
</gene>
<evidence type="ECO:0000256" key="1">
    <source>
        <dbReference type="SAM" id="MobiDB-lite"/>
    </source>
</evidence>
<feature type="compositionally biased region" description="Basic and acidic residues" evidence="1">
    <location>
        <begin position="230"/>
        <end position="243"/>
    </location>
</feature>
<dbReference type="EMBL" id="UGTJ01000001">
    <property type="protein sequence ID" value="SUB78835.1"/>
    <property type="molecule type" value="Genomic_DNA"/>
</dbReference>
<evidence type="ECO:0000313" key="3">
    <source>
        <dbReference type="Proteomes" id="UP000255283"/>
    </source>
</evidence>
<proteinExistence type="predicted"/>
<feature type="compositionally biased region" description="Basic residues" evidence="1">
    <location>
        <begin position="170"/>
        <end position="184"/>
    </location>
</feature>
<organism evidence="2 3">
    <name type="scientific">Segatella buccae</name>
    <dbReference type="NCBI Taxonomy" id="28126"/>
    <lineage>
        <taxon>Bacteria</taxon>
        <taxon>Pseudomonadati</taxon>
        <taxon>Bacteroidota</taxon>
        <taxon>Bacteroidia</taxon>
        <taxon>Bacteroidales</taxon>
        <taxon>Prevotellaceae</taxon>
        <taxon>Segatella</taxon>
    </lineage>
</organism>
<sequence length="292" mass="32499">MDGKKAKGKEAKAPVQITPHAEVVPDPERLPFIAAIRRQMHLFPAFRPDGPERNLRFAPFTRTPPHRTAWAAPEGGCPIPVLPFLCLLCKSFQRTTPPRAHGPLEGESGCKGSTKKADGQKNGGLFWAGRGKFSQKQTKRRAGGKRGALSYRPHTGRGPERGAEGAYSAKHWKMRKRITRRKGPCRAERGRKREGTAKRARRRRKRAAPGKPEGPDGRPARALPNRRKAPTGEEREGKGKGEGARAPPPRTAKVRGKKAECKRGKKKQDKENGRERQTGEETGRKKRKRHAE</sequence>
<feature type="compositionally biased region" description="Basic residues" evidence="1">
    <location>
        <begin position="198"/>
        <end position="208"/>
    </location>
</feature>
<protein>
    <submittedName>
        <fullName evidence="2">Uncharacterized protein</fullName>
    </submittedName>
</protein>
<feature type="region of interest" description="Disordered" evidence="1">
    <location>
        <begin position="97"/>
        <end position="292"/>
    </location>
</feature>